<dbReference type="STRING" id="157783.LK03_01680"/>
<keyword evidence="1" id="KW-0812">Transmembrane</keyword>
<keyword evidence="1" id="KW-1133">Transmembrane helix</keyword>
<dbReference type="EMBL" id="CP009455">
    <property type="protein sequence ID" value="AIR88027.1"/>
    <property type="molecule type" value="Genomic_DNA"/>
</dbReference>
<name>A0A089WNE8_9PSED</name>
<feature type="transmembrane region" description="Helical" evidence="1">
    <location>
        <begin position="398"/>
        <end position="416"/>
    </location>
</feature>
<feature type="transmembrane region" description="Helical" evidence="1">
    <location>
        <begin position="461"/>
        <end position="489"/>
    </location>
</feature>
<evidence type="ECO:0000256" key="1">
    <source>
        <dbReference type="SAM" id="Phobius"/>
    </source>
</evidence>
<gene>
    <name evidence="2" type="ORF">LK03_01680</name>
</gene>
<feature type="transmembrane region" description="Helical" evidence="1">
    <location>
        <begin position="428"/>
        <end position="449"/>
    </location>
</feature>
<keyword evidence="3" id="KW-1185">Reference proteome</keyword>
<organism evidence="2 3">
    <name type="scientific">Pseudomonas cremoricolorata</name>
    <dbReference type="NCBI Taxonomy" id="157783"/>
    <lineage>
        <taxon>Bacteria</taxon>
        <taxon>Pseudomonadati</taxon>
        <taxon>Pseudomonadota</taxon>
        <taxon>Gammaproteobacteria</taxon>
        <taxon>Pseudomonadales</taxon>
        <taxon>Pseudomonadaceae</taxon>
        <taxon>Pseudomonas</taxon>
    </lineage>
</organism>
<accession>A0A089WNE8</accession>
<evidence type="ECO:0000313" key="3">
    <source>
        <dbReference type="Proteomes" id="UP000029493"/>
    </source>
</evidence>
<evidence type="ECO:0000313" key="2">
    <source>
        <dbReference type="EMBL" id="AIR88027.1"/>
    </source>
</evidence>
<keyword evidence="1" id="KW-0472">Membrane</keyword>
<sequence length="675" mass="73356">MERKTKYAGQNAHALQSATLISNYFEAMHKQAAYSEEGANALIRQKKLVKYTDAMAFPAEYAERINAFDETIALAVNDAIAWVALMNPVKLLGKALRCFDTRVIPTARAYEQAVFQCIGALVHTQRGTQMLAQLIDMPVDSSPYWLALTNGSDLLLDRLRDSAGGLAKSTFQVLDAFMEEHAITPATNALIGLLQAIPAAKRADVLIPRLRHVMEIRANVTLVRYEMSLADLQRAAYEFQGHQSLEAARAQGWKVPTPKVTQFDLTIRIPVYEWVKIGETSYHEIDIPPKDRPALPPPRAMELEGNPFMNAVKRMREPAGHLFTGLGGYLAVVGMRNASRELSANNEPVSAVIHFAGAVSALIGAVIEISARAVAVSAAMRGNETLANSAKIFSAKRGVATFGALGAGLVAISDLVKSMQAFDNSNRAQGLMFLGSAISAGILTIATWGGGVAAATGLSGAGAVLVMGLGIAGWAVVALLATIATFAFAMGVDITKHGPAEIWLKHSAWGIDRSRYSNAKELEAVYGLYYRPRIVAKWEQRSGHPIGTLYIHCWLPGIEGAPGDRFQTRLSFHRGNRSLERIDGPIIYAGSNPLDYQQECLITSLGFSAEECGWSIQMHQFAHVKLEYVYIPDPTRLPHLMLTPLCAPEPLIFKAGTWLIDPIESGMLQPLVGPL</sequence>
<reference evidence="2 3" key="1">
    <citation type="submission" date="2014-09" db="EMBL/GenBank/DDBJ databases">
        <authorList>
            <person name="Chan K.-G."/>
        </authorList>
    </citation>
    <scope>NUCLEOTIDE SEQUENCE [LARGE SCALE GENOMIC DNA]</scope>
    <source>
        <strain evidence="2 3">ND07</strain>
    </source>
</reference>
<proteinExistence type="predicted"/>
<protein>
    <submittedName>
        <fullName evidence="2">Uncharacterized protein</fullName>
    </submittedName>
</protein>
<dbReference type="AlphaFoldDB" id="A0A089WNE8"/>
<dbReference type="OrthoDB" id="9025283at2"/>
<dbReference type="KEGG" id="psw:LK03_01680"/>
<dbReference type="Proteomes" id="UP000029493">
    <property type="component" value="Chromosome"/>
</dbReference>